<dbReference type="STRING" id="4113.M1CKQ9"/>
<dbReference type="InterPro" id="IPR014002">
    <property type="entry name" value="Agenet_dom_plant"/>
</dbReference>
<dbReference type="PANTHER" id="PTHR31917">
    <property type="entry name" value="AGENET DOMAIN-CONTAINING PROTEIN-RELATED"/>
    <property type="match status" value="1"/>
</dbReference>
<dbReference type="AlphaFoldDB" id="M1CKQ9"/>
<dbReference type="HOGENOM" id="CLU_058356_0_0_1"/>
<dbReference type="EnsemblPlants" id="PGSC0003DMT400069589">
    <property type="protein sequence ID" value="PGSC0003DMT400069589"/>
    <property type="gene ID" value="PGSC0003DMG400027055"/>
</dbReference>
<dbReference type="eggNOG" id="ENOG502S5TM">
    <property type="taxonomic scope" value="Eukaryota"/>
</dbReference>
<evidence type="ECO:0000313" key="2">
    <source>
        <dbReference type="EnsemblPlants" id="PGSC0003DMT400069589"/>
    </source>
</evidence>
<dbReference type="Proteomes" id="UP000011115">
    <property type="component" value="Unassembled WGS sequence"/>
</dbReference>
<dbReference type="Gramene" id="PGSC0003DMT400069589">
    <property type="protein sequence ID" value="PGSC0003DMT400069589"/>
    <property type="gene ID" value="PGSC0003DMG400027055"/>
</dbReference>
<feature type="domain" description="Agenet" evidence="1">
    <location>
        <begin position="94"/>
        <end position="149"/>
    </location>
</feature>
<proteinExistence type="predicted"/>
<reference evidence="3" key="1">
    <citation type="journal article" date="2011" name="Nature">
        <title>Genome sequence and analysis of the tuber crop potato.</title>
        <authorList>
            <consortium name="The Potato Genome Sequencing Consortium"/>
        </authorList>
    </citation>
    <scope>NUCLEOTIDE SEQUENCE [LARGE SCALE GENOMIC DNA]</scope>
    <source>
        <strain evidence="3">cv. DM1-3 516 R44</strain>
    </source>
</reference>
<dbReference type="PaxDb" id="4113-PGSC0003DMT400069589"/>
<dbReference type="SMART" id="SM00743">
    <property type="entry name" value="Agenet"/>
    <property type="match status" value="3"/>
</dbReference>
<reference evidence="2" key="2">
    <citation type="submission" date="2015-06" db="UniProtKB">
        <authorList>
            <consortium name="EnsemblPlants"/>
        </authorList>
    </citation>
    <scope>IDENTIFICATION</scope>
    <source>
        <strain evidence="2">DM1-3 516 R44</strain>
    </source>
</reference>
<evidence type="ECO:0000259" key="1">
    <source>
        <dbReference type="SMART" id="SM00743"/>
    </source>
</evidence>
<protein>
    <submittedName>
        <fullName evidence="2">RNA binding protein</fullName>
    </submittedName>
</protein>
<feature type="domain" description="Agenet" evidence="1">
    <location>
        <begin position="20"/>
        <end position="88"/>
    </location>
</feature>
<dbReference type="InterPro" id="IPR008395">
    <property type="entry name" value="Agenet-like_dom"/>
</dbReference>
<dbReference type="PANTHER" id="PTHR31917:SF159">
    <property type="entry name" value="AGENET DOMAIN-CONTAINING PROTEIN"/>
    <property type="match status" value="1"/>
</dbReference>
<dbReference type="InParanoid" id="M1CKQ9"/>
<evidence type="ECO:0000313" key="3">
    <source>
        <dbReference type="Proteomes" id="UP000011115"/>
    </source>
</evidence>
<dbReference type="Pfam" id="PF05641">
    <property type="entry name" value="Agenet"/>
    <property type="match status" value="1"/>
</dbReference>
<name>M1CKQ9_SOLTU</name>
<keyword evidence="3" id="KW-1185">Reference proteome</keyword>
<sequence>MAMLSESIKSIAFKKQQITKEFEKGDEVEVASQELGFIGSYYAATIICSTGDDYYRIKYKTLLTDDESEPLEDVFSAAEIRPVPPNQDETMSENGFRLYDMVDVFANDGWWFGFISAKVGDEYYVYFPTTGDNIAYPPHVLRFHQEWSYGKIKYKNLLTDDESAPLEEMFTSAAIRPVPPHQDETMSENGFRLYDMVDVFANDGWWFGFISGKIGEEYYVYFPTTADNIAYPRHVLRFHQEWFNGKWIVLPRQGKIFDLH</sequence>
<dbReference type="Gene3D" id="2.30.30.140">
    <property type="match status" value="1"/>
</dbReference>
<accession>M1CKQ9</accession>
<feature type="domain" description="Agenet" evidence="1">
    <location>
        <begin position="189"/>
        <end position="244"/>
    </location>
</feature>
<dbReference type="OMA" id="RWWISRV"/>
<organism evidence="2 3">
    <name type="scientific">Solanum tuberosum</name>
    <name type="common">Potato</name>
    <dbReference type="NCBI Taxonomy" id="4113"/>
    <lineage>
        <taxon>Eukaryota</taxon>
        <taxon>Viridiplantae</taxon>
        <taxon>Streptophyta</taxon>
        <taxon>Embryophyta</taxon>
        <taxon>Tracheophyta</taxon>
        <taxon>Spermatophyta</taxon>
        <taxon>Magnoliopsida</taxon>
        <taxon>eudicotyledons</taxon>
        <taxon>Gunneridae</taxon>
        <taxon>Pentapetalae</taxon>
        <taxon>asterids</taxon>
        <taxon>lamiids</taxon>
        <taxon>Solanales</taxon>
        <taxon>Solanaceae</taxon>
        <taxon>Solanoideae</taxon>
        <taxon>Solaneae</taxon>
        <taxon>Solanum</taxon>
    </lineage>
</organism>
<dbReference type="CDD" id="cd20405">
    <property type="entry name" value="Tudor_Agenet_AtDUF_rpt1_3"/>
    <property type="match status" value="1"/>
</dbReference>